<name>A0A7I9V862_9ACTN</name>
<dbReference type="PANTHER" id="PTHR21600:SF84">
    <property type="entry name" value="PSEUDOURIDINE SYNTHASE RSUA_RLUA-LIKE DOMAIN-CONTAINING PROTEIN"/>
    <property type="match status" value="1"/>
</dbReference>
<gene>
    <name evidence="5" type="ORF">nbrc107696_19750</name>
</gene>
<keyword evidence="6" id="KW-1185">Reference proteome</keyword>
<dbReference type="GO" id="GO:0140098">
    <property type="term" value="F:catalytic activity, acting on RNA"/>
    <property type="evidence" value="ECO:0007669"/>
    <property type="project" value="UniProtKB-ARBA"/>
</dbReference>
<dbReference type="PROSITE" id="PS01129">
    <property type="entry name" value="PSI_RLU"/>
    <property type="match status" value="1"/>
</dbReference>
<dbReference type="InterPro" id="IPR006224">
    <property type="entry name" value="PsdUridine_synth_RluA-like_CS"/>
</dbReference>
<organism evidence="5 6">
    <name type="scientific">Gordonia spumicola</name>
    <dbReference type="NCBI Taxonomy" id="589161"/>
    <lineage>
        <taxon>Bacteria</taxon>
        <taxon>Bacillati</taxon>
        <taxon>Actinomycetota</taxon>
        <taxon>Actinomycetes</taxon>
        <taxon>Mycobacteriales</taxon>
        <taxon>Gordoniaceae</taxon>
        <taxon>Gordonia</taxon>
    </lineage>
</organism>
<dbReference type="Proteomes" id="UP000444960">
    <property type="component" value="Unassembled WGS sequence"/>
</dbReference>
<dbReference type="AlphaFoldDB" id="A0A7I9V862"/>
<comment type="caution">
    <text evidence="5">The sequence shown here is derived from an EMBL/GenBank/DDBJ whole genome shotgun (WGS) entry which is preliminary data.</text>
</comment>
<sequence length="309" mass="34041">MVLRTCDRRLSVADTLLLTPSLTGWTSDDLERRAAAGEIVDVDGRPVDLTATVTRPTPVYLYRDLPDEPEVPFDMPVLHVDDRLVVVDKPHFLATMPRGSHVTQTALVRLRREFGDDVAPVHRLDRLTAGVLLFTRRPDSRAAYQDLFASRQVTKEYRALAPADPSLVGVRVENRIEKDAGDLRARVVDGDVNAVSDIDMIESRGGDLGLYRLRPATGRTHQLRLHMAGLGVPIVDDPLYPDVDRERVDAADDFTRPLRLLAHSVAFIDPFTGSVRRFESRRDLTAVLTVTDAGPAGPPGGSPLVSGEC</sequence>
<dbReference type="Pfam" id="PF00849">
    <property type="entry name" value="PseudoU_synth_2"/>
    <property type="match status" value="1"/>
</dbReference>
<evidence type="ECO:0000256" key="3">
    <source>
        <dbReference type="ARBA" id="ARBA00033164"/>
    </source>
</evidence>
<dbReference type="EMBL" id="BJOV01000003">
    <property type="protein sequence ID" value="GEE01529.1"/>
    <property type="molecule type" value="Genomic_DNA"/>
</dbReference>
<dbReference type="GO" id="GO:0003723">
    <property type="term" value="F:RNA binding"/>
    <property type="evidence" value="ECO:0007669"/>
    <property type="project" value="InterPro"/>
</dbReference>
<dbReference type="SUPFAM" id="SSF55120">
    <property type="entry name" value="Pseudouridine synthase"/>
    <property type="match status" value="1"/>
</dbReference>
<dbReference type="GO" id="GO:0009982">
    <property type="term" value="F:pseudouridine synthase activity"/>
    <property type="evidence" value="ECO:0007669"/>
    <property type="project" value="InterPro"/>
</dbReference>
<evidence type="ECO:0000313" key="5">
    <source>
        <dbReference type="EMBL" id="GEE01529.1"/>
    </source>
</evidence>
<dbReference type="RefSeq" id="WP_161895308.1">
    <property type="nucleotide sequence ID" value="NZ_BJOV01000003.1"/>
</dbReference>
<dbReference type="Gene3D" id="3.30.2350.10">
    <property type="entry name" value="Pseudouridine synthase"/>
    <property type="match status" value="1"/>
</dbReference>
<comment type="catalytic activity">
    <reaction evidence="1">
        <text>a uridine in RNA = a pseudouridine in RNA</text>
        <dbReference type="Rhea" id="RHEA:48348"/>
        <dbReference type="Rhea" id="RHEA-COMP:12068"/>
        <dbReference type="Rhea" id="RHEA-COMP:12069"/>
        <dbReference type="ChEBI" id="CHEBI:65314"/>
        <dbReference type="ChEBI" id="CHEBI:65315"/>
    </reaction>
</comment>
<dbReference type="InterPro" id="IPR020103">
    <property type="entry name" value="PsdUridine_synth_cat_dom_sf"/>
</dbReference>
<dbReference type="OrthoDB" id="9807829at2"/>
<dbReference type="InterPro" id="IPR050188">
    <property type="entry name" value="RluA_PseudoU_synthase"/>
</dbReference>
<evidence type="ECO:0000313" key="6">
    <source>
        <dbReference type="Proteomes" id="UP000444960"/>
    </source>
</evidence>
<evidence type="ECO:0000256" key="2">
    <source>
        <dbReference type="ARBA" id="ARBA00031870"/>
    </source>
</evidence>
<dbReference type="PANTHER" id="PTHR21600">
    <property type="entry name" value="MITOCHONDRIAL RNA PSEUDOURIDINE SYNTHASE"/>
    <property type="match status" value="1"/>
</dbReference>
<feature type="domain" description="Pseudouridine synthase RsuA/RluA-like" evidence="4">
    <location>
        <begin position="84"/>
        <end position="228"/>
    </location>
</feature>
<evidence type="ECO:0000256" key="1">
    <source>
        <dbReference type="ARBA" id="ARBA00000073"/>
    </source>
</evidence>
<dbReference type="InterPro" id="IPR006145">
    <property type="entry name" value="PsdUridine_synth_RsuA/RluA"/>
</dbReference>
<evidence type="ECO:0000259" key="4">
    <source>
        <dbReference type="Pfam" id="PF00849"/>
    </source>
</evidence>
<proteinExistence type="predicted"/>
<reference evidence="6" key="1">
    <citation type="submission" date="2019-06" db="EMBL/GenBank/DDBJ databases">
        <title>Gordonia isolated from sludge of a wastewater treatment plant.</title>
        <authorList>
            <person name="Tamura T."/>
            <person name="Aoyama K."/>
            <person name="Kang Y."/>
            <person name="Saito S."/>
            <person name="Akiyama N."/>
            <person name="Yazawa K."/>
            <person name="Gonoi T."/>
            <person name="Mikami Y."/>
        </authorList>
    </citation>
    <scope>NUCLEOTIDE SEQUENCE [LARGE SCALE GENOMIC DNA]</scope>
    <source>
        <strain evidence="6">NBRC 107696</strain>
    </source>
</reference>
<dbReference type="GO" id="GO:0000455">
    <property type="term" value="P:enzyme-directed rRNA pseudouridine synthesis"/>
    <property type="evidence" value="ECO:0007669"/>
    <property type="project" value="TreeGrafter"/>
</dbReference>
<protein>
    <recommendedName>
        <fullName evidence="2">RNA pseudouridylate synthase</fullName>
    </recommendedName>
    <alternativeName>
        <fullName evidence="3">RNA-uridine isomerase</fullName>
    </alternativeName>
</protein>
<accession>A0A7I9V862</accession>